<accession>A0A839INN0</accession>
<gene>
    <name evidence="1" type="ORF">H4O21_04570</name>
</gene>
<dbReference type="EMBL" id="JACJFM010000004">
    <property type="protein sequence ID" value="MBB1485886.1"/>
    <property type="molecule type" value="Genomic_DNA"/>
</dbReference>
<proteinExistence type="predicted"/>
<keyword evidence="2" id="KW-1185">Reference proteome</keyword>
<evidence type="ECO:0000313" key="1">
    <source>
        <dbReference type="EMBL" id="MBB1485886.1"/>
    </source>
</evidence>
<name>A0A839INN0_9GAMM</name>
<dbReference type="AlphaFoldDB" id="A0A839INN0"/>
<dbReference type="Proteomes" id="UP000565262">
    <property type="component" value="Unassembled WGS sequence"/>
</dbReference>
<evidence type="ECO:0000313" key="2">
    <source>
        <dbReference type="Proteomes" id="UP000565262"/>
    </source>
</evidence>
<sequence length="162" mass="18708">MYIVKRKIDDVVFAYSENKPVFSSGVLSEPLIALDVKESDYIIEEVMAPEFKFYSNIFRYDNGWFISDEEMYAELQEITNPEPVPLILSARQARLVLHSIGRLSDVAIAIAALPENDREYAEIEWEYATEIHREHRFTGMLADMLRLTGNQVDQLFIDGVKL</sequence>
<dbReference type="RefSeq" id="WP_182807672.1">
    <property type="nucleotide sequence ID" value="NZ_JACJFM010000004.1"/>
</dbReference>
<protein>
    <submittedName>
        <fullName evidence="1">Uncharacterized protein</fullName>
    </submittedName>
</protein>
<reference evidence="1 2" key="1">
    <citation type="submission" date="2020-08" db="EMBL/GenBank/DDBJ databases">
        <title>Oceanospirillum sp. nov. isolated from marine sediment.</title>
        <authorList>
            <person name="Ji X."/>
        </authorList>
    </citation>
    <scope>NUCLEOTIDE SEQUENCE [LARGE SCALE GENOMIC DNA]</scope>
    <source>
        <strain evidence="1 2">D5</strain>
    </source>
</reference>
<organism evidence="1 2">
    <name type="scientific">Oceanospirillum sediminis</name>
    <dbReference type="NCBI Taxonomy" id="2760088"/>
    <lineage>
        <taxon>Bacteria</taxon>
        <taxon>Pseudomonadati</taxon>
        <taxon>Pseudomonadota</taxon>
        <taxon>Gammaproteobacteria</taxon>
        <taxon>Oceanospirillales</taxon>
        <taxon>Oceanospirillaceae</taxon>
        <taxon>Oceanospirillum</taxon>
    </lineage>
</organism>
<comment type="caution">
    <text evidence="1">The sequence shown here is derived from an EMBL/GenBank/DDBJ whole genome shotgun (WGS) entry which is preliminary data.</text>
</comment>